<evidence type="ECO:0000313" key="3">
    <source>
        <dbReference type="Proteomes" id="UP000789572"/>
    </source>
</evidence>
<proteinExistence type="predicted"/>
<dbReference type="Proteomes" id="UP000789572">
    <property type="component" value="Unassembled WGS sequence"/>
</dbReference>
<name>A0A9N9GYC2_9GLOM</name>
<organism evidence="2 3">
    <name type="scientific">Paraglomus occultum</name>
    <dbReference type="NCBI Taxonomy" id="144539"/>
    <lineage>
        <taxon>Eukaryota</taxon>
        <taxon>Fungi</taxon>
        <taxon>Fungi incertae sedis</taxon>
        <taxon>Mucoromycota</taxon>
        <taxon>Glomeromycotina</taxon>
        <taxon>Glomeromycetes</taxon>
        <taxon>Paraglomerales</taxon>
        <taxon>Paraglomeraceae</taxon>
        <taxon>Paraglomus</taxon>
    </lineage>
</organism>
<comment type="caution">
    <text evidence="2">The sequence shown here is derived from an EMBL/GenBank/DDBJ whole genome shotgun (WGS) entry which is preliminary data.</text>
</comment>
<keyword evidence="3" id="KW-1185">Reference proteome</keyword>
<dbReference type="EMBL" id="CAJVPJ010003127">
    <property type="protein sequence ID" value="CAG8635493.1"/>
    <property type="molecule type" value="Genomic_DNA"/>
</dbReference>
<sequence length="149" mass="17237">QEKNSLGVEEFWNMVYKKRHENEIIISELNYTKRALKDANNEMHQVHTIMADKMPTHLKRRLGDQAEGCENQDSGECDIQEVFELHNNKAGQGSGPEFQEKQVPKKSKRHKANEKNEIPSTLQKLVIFKNIMTRCMEYSGDSITIFTGQ</sequence>
<accession>A0A9N9GYC2</accession>
<evidence type="ECO:0000256" key="1">
    <source>
        <dbReference type="SAM" id="MobiDB-lite"/>
    </source>
</evidence>
<feature type="region of interest" description="Disordered" evidence="1">
    <location>
        <begin position="86"/>
        <end position="117"/>
    </location>
</feature>
<protein>
    <submittedName>
        <fullName evidence="2">9027_t:CDS:1</fullName>
    </submittedName>
</protein>
<evidence type="ECO:0000313" key="2">
    <source>
        <dbReference type="EMBL" id="CAG8635493.1"/>
    </source>
</evidence>
<dbReference type="AlphaFoldDB" id="A0A9N9GYC2"/>
<feature type="non-terminal residue" evidence="2">
    <location>
        <position position="1"/>
    </location>
</feature>
<dbReference type="OrthoDB" id="10430720at2759"/>
<reference evidence="2" key="1">
    <citation type="submission" date="2021-06" db="EMBL/GenBank/DDBJ databases">
        <authorList>
            <person name="Kallberg Y."/>
            <person name="Tangrot J."/>
            <person name="Rosling A."/>
        </authorList>
    </citation>
    <scope>NUCLEOTIDE SEQUENCE</scope>
    <source>
        <strain evidence="2">IA702</strain>
    </source>
</reference>
<gene>
    <name evidence="2" type="ORF">POCULU_LOCUS9134</name>
</gene>